<dbReference type="AlphaFoldDB" id="A0A2K0US16"/>
<protein>
    <submittedName>
        <fullName evidence="2">Uncharacterized protein</fullName>
    </submittedName>
</protein>
<comment type="caution">
    <text evidence="2">The sequence shown here is derived from an EMBL/GenBank/DDBJ whole genome shotgun (WGS) entry which is preliminary data.</text>
</comment>
<sequence>MGDTFLTLVNHVIQSNQKQKDLVLAGRLQESINTFLTLAANSSDPRWDSPDAGNQGDIRQPTPQLVWDPGNERTVGPAAIVQDTSSSQQASALPIWNSQNSGNLWSLLDQFDSTPSSFPELTGSPTNVLGNGWTKDLPFSYTATLGQVVGHPVAQSMSTLIIQATLYYVYYILLEANDPLCSDAAKDIFRYALKLHSRDELLFNIRWFSGPGQREAYRLGITGFQILNAQDNEGFPTLSPTVDSDAWSDIQTQKRHSSNLQQSLLNASGVEAYLLHHGLRRITLDVLEIDLEQQDNQREAQMETNSTRKPNLINANIFFPAVP</sequence>
<name>A0A2K0US16_TRIHA</name>
<feature type="region of interest" description="Disordered" evidence="1">
    <location>
        <begin position="42"/>
        <end position="69"/>
    </location>
</feature>
<proteinExistence type="predicted"/>
<evidence type="ECO:0000313" key="3">
    <source>
        <dbReference type="Proteomes" id="UP000236290"/>
    </source>
</evidence>
<dbReference type="Proteomes" id="UP000236290">
    <property type="component" value="Unassembled WGS sequence"/>
</dbReference>
<evidence type="ECO:0000256" key="1">
    <source>
        <dbReference type="SAM" id="MobiDB-lite"/>
    </source>
</evidence>
<gene>
    <name evidence="2" type="ORF">THARTR1_00581</name>
</gene>
<accession>A0A2K0US16</accession>
<reference evidence="2 3" key="1">
    <citation type="submission" date="2017-02" db="EMBL/GenBank/DDBJ databases">
        <title>Genomes of Trichoderma spp. with biocontrol activity.</title>
        <authorList>
            <person name="Gardiner D."/>
            <person name="Kazan K."/>
            <person name="Vos C."/>
            <person name="Harvey P."/>
        </authorList>
    </citation>
    <scope>NUCLEOTIDE SEQUENCE [LARGE SCALE GENOMIC DNA]</scope>
    <source>
        <strain evidence="2 3">Tr1</strain>
    </source>
</reference>
<dbReference type="EMBL" id="MTYI01000004">
    <property type="protein sequence ID" value="PNP60557.1"/>
    <property type="molecule type" value="Genomic_DNA"/>
</dbReference>
<dbReference type="OrthoDB" id="3555317at2759"/>
<evidence type="ECO:0000313" key="2">
    <source>
        <dbReference type="EMBL" id="PNP60557.1"/>
    </source>
</evidence>
<organism evidence="2 3">
    <name type="scientific">Trichoderma harzianum</name>
    <name type="common">Hypocrea lixii</name>
    <dbReference type="NCBI Taxonomy" id="5544"/>
    <lineage>
        <taxon>Eukaryota</taxon>
        <taxon>Fungi</taxon>
        <taxon>Dikarya</taxon>
        <taxon>Ascomycota</taxon>
        <taxon>Pezizomycotina</taxon>
        <taxon>Sordariomycetes</taxon>
        <taxon>Hypocreomycetidae</taxon>
        <taxon>Hypocreales</taxon>
        <taxon>Hypocreaceae</taxon>
        <taxon>Trichoderma</taxon>
    </lineage>
</organism>